<name>A0A4Q9RAQ8_9GAMM</name>
<comment type="caution">
    <text evidence="2">The sequence shown here is derived from an EMBL/GenBank/DDBJ whole genome shotgun (WGS) entry which is preliminary data.</text>
</comment>
<feature type="transmembrane region" description="Helical" evidence="1">
    <location>
        <begin position="44"/>
        <end position="62"/>
    </location>
</feature>
<evidence type="ECO:0000256" key="1">
    <source>
        <dbReference type="SAM" id="Phobius"/>
    </source>
</evidence>
<organism evidence="2 5">
    <name type="scientific">Phytopseudomonas dryadis</name>
    <dbReference type="NCBI Taxonomy" id="2487520"/>
    <lineage>
        <taxon>Bacteria</taxon>
        <taxon>Pseudomonadati</taxon>
        <taxon>Pseudomonadota</taxon>
        <taxon>Gammaproteobacteria</taxon>
        <taxon>Pseudomonadales</taxon>
        <taxon>Pseudomonadaceae</taxon>
        <taxon>Phytopseudomonas</taxon>
    </lineage>
</organism>
<keyword evidence="1" id="KW-0472">Membrane</keyword>
<dbReference type="EMBL" id="QJUM01000001">
    <property type="protein sequence ID" value="TBV10121.1"/>
    <property type="molecule type" value="Genomic_DNA"/>
</dbReference>
<gene>
    <name evidence="3" type="ORF">DNK34_01405</name>
    <name evidence="2" type="ORF">DNK44_01395</name>
</gene>
<evidence type="ECO:0000313" key="2">
    <source>
        <dbReference type="EMBL" id="TBU97667.1"/>
    </source>
</evidence>
<sequence length="65" mass="6636">MNARTATWNDSRNQADTTQLAIAVPLLLVASLLAGFAQPGALPLALSMIGGAAAYVLIRAASQTP</sequence>
<dbReference type="Proteomes" id="UP000291334">
    <property type="component" value="Unassembled WGS sequence"/>
</dbReference>
<dbReference type="Proteomes" id="UP000293172">
    <property type="component" value="Unassembled WGS sequence"/>
</dbReference>
<evidence type="ECO:0000313" key="4">
    <source>
        <dbReference type="Proteomes" id="UP000291334"/>
    </source>
</evidence>
<feature type="transmembrane region" description="Helical" evidence="1">
    <location>
        <begin position="20"/>
        <end position="38"/>
    </location>
</feature>
<protein>
    <submittedName>
        <fullName evidence="2">Uncharacterized protein</fullName>
    </submittedName>
</protein>
<dbReference type="AlphaFoldDB" id="A0A4Q9RAQ8"/>
<dbReference type="RefSeq" id="WP_131174121.1">
    <property type="nucleotide sequence ID" value="NZ_QJUL01000001.1"/>
</dbReference>
<evidence type="ECO:0000313" key="5">
    <source>
        <dbReference type="Proteomes" id="UP000293172"/>
    </source>
</evidence>
<keyword evidence="1" id="KW-0812">Transmembrane</keyword>
<keyword evidence="1" id="KW-1133">Transmembrane helix</keyword>
<reference evidence="4 5" key="1">
    <citation type="submission" date="2018-06" db="EMBL/GenBank/DDBJ databases">
        <title>Three novel Pseudomonas species isolated from symptomatic oak.</title>
        <authorList>
            <person name="Bueno-Gonzalez V."/>
            <person name="Brady C."/>
        </authorList>
    </citation>
    <scope>NUCLEOTIDE SEQUENCE [LARGE SCALE GENOMIC DNA]</scope>
    <source>
        <strain evidence="3 4">P26B</strain>
        <strain evidence="2 5">P6B</strain>
    </source>
</reference>
<evidence type="ECO:0000313" key="3">
    <source>
        <dbReference type="EMBL" id="TBV10121.1"/>
    </source>
</evidence>
<keyword evidence="4" id="KW-1185">Reference proteome</keyword>
<proteinExistence type="predicted"/>
<dbReference type="EMBL" id="QJUL01000001">
    <property type="protein sequence ID" value="TBU97667.1"/>
    <property type="molecule type" value="Genomic_DNA"/>
</dbReference>
<accession>A0A4Q9RAQ8</accession>